<feature type="signal peptide" evidence="1">
    <location>
        <begin position="1"/>
        <end position="24"/>
    </location>
</feature>
<dbReference type="Pfam" id="PF13540">
    <property type="entry name" value="RCC1_2"/>
    <property type="match status" value="1"/>
</dbReference>
<organism evidence="2">
    <name type="scientific">Christensenella massiliensis</name>
    <dbReference type="NCBI Taxonomy" id="1805714"/>
    <lineage>
        <taxon>Bacteria</taxon>
        <taxon>Bacillati</taxon>
        <taxon>Bacillota</taxon>
        <taxon>Clostridia</taxon>
        <taxon>Christensenellales</taxon>
        <taxon>Christensenellaceae</taxon>
        <taxon>Christensenella</taxon>
    </lineage>
</organism>
<dbReference type="PROSITE" id="PS51257">
    <property type="entry name" value="PROKAR_LIPOPROTEIN"/>
    <property type="match status" value="1"/>
</dbReference>
<dbReference type="InterPro" id="IPR009091">
    <property type="entry name" value="RCC1/BLIP-II"/>
</dbReference>
<gene>
    <name evidence="2" type="ORF">PUP29_09060</name>
</gene>
<keyword evidence="1" id="KW-0732">Signal</keyword>
<dbReference type="SUPFAM" id="SSF50985">
    <property type="entry name" value="RCC1/BLIP-II"/>
    <property type="match status" value="1"/>
</dbReference>
<feature type="chain" id="PRO_5043504542" evidence="1">
    <location>
        <begin position="25"/>
        <end position="332"/>
    </location>
</feature>
<dbReference type="Gene3D" id="2.130.10.30">
    <property type="entry name" value="Regulator of chromosome condensation 1/beta-lactamase-inhibitor protein II"/>
    <property type="match status" value="2"/>
</dbReference>
<dbReference type="AlphaFoldDB" id="A0AAU8A676"/>
<evidence type="ECO:0000256" key="1">
    <source>
        <dbReference type="SAM" id="SignalP"/>
    </source>
</evidence>
<dbReference type="EMBL" id="CP117826">
    <property type="protein sequence ID" value="XCC61673.1"/>
    <property type="molecule type" value="Genomic_DNA"/>
</dbReference>
<evidence type="ECO:0000313" key="2">
    <source>
        <dbReference type="EMBL" id="XCC61673.1"/>
    </source>
</evidence>
<dbReference type="RefSeq" id="WP_079546172.1">
    <property type="nucleotide sequence ID" value="NZ_CP117826.1"/>
</dbReference>
<sequence>MKKIKRMACMILCGLMLWTLAGCAEQPPKVPDTDAASKITYNTNIIAAIQNDGRVVIAGLSMGAGRGQYAAHKWKDIRQIDSSGLHIVGVKKDGTAVACGYNSEGQCDVMDWTNVKQAAAISSETIALFEDGTLGTTNPEHAEEFSAARDITAIACDKLYGNVIALKENGTAEAFITYPPFQSLAREVEKWKDITQVSAGLGYFTGLKEDGTVLFAGGVIESADGTGRGEVKDWTDIAYVAAGDYQTWGIKTDGTVISTEFYDPDQSLGKMPDFAETKEWTDIVALEADSQLVVGLRADGTVVLSGYPEFGMAAAEKWTDIGNWTIQGSDRH</sequence>
<name>A0AAU8A676_9FIRM</name>
<proteinExistence type="predicted"/>
<reference evidence="2" key="1">
    <citation type="submission" date="2023-02" db="EMBL/GenBank/DDBJ databases">
        <title>Gut commensal Christensenella minuta modulates host metabolism via a new class of secondary bile acids.</title>
        <authorList>
            <person name="Liu C."/>
        </authorList>
    </citation>
    <scope>NUCLEOTIDE SEQUENCE</scope>
    <source>
        <strain evidence="2">CA70</strain>
    </source>
</reference>
<protein>
    <submittedName>
        <fullName evidence="2">Uncharacterized protein</fullName>
    </submittedName>
</protein>
<accession>A0AAU8A676</accession>